<organism evidence="1 2">
    <name type="scientific">Aeromonas caviae</name>
    <name type="common">Aeromonas punctata</name>
    <dbReference type="NCBI Taxonomy" id="648"/>
    <lineage>
        <taxon>Bacteria</taxon>
        <taxon>Pseudomonadati</taxon>
        <taxon>Pseudomonadota</taxon>
        <taxon>Gammaproteobacteria</taxon>
        <taxon>Aeromonadales</taxon>
        <taxon>Aeromonadaceae</taxon>
        <taxon>Aeromonas</taxon>
    </lineage>
</organism>
<name>A0AAV4YGJ2_AERCA</name>
<proteinExistence type="predicted"/>
<dbReference type="EMBL" id="BPNI01000001">
    <property type="protein sequence ID" value="GJA39332.1"/>
    <property type="molecule type" value="Genomic_DNA"/>
</dbReference>
<evidence type="ECO:0000313" key="2">
    <source>
        <dbReference type="Proteomes" id="UP000886939"/>
    </source>
</evidence>
<dbReference type="AlphaFoldDB" id="A0AAV4YGJ2"/>
<protein>
    <submittedName>
        <fullName evidence="1">Uncharacterized protein</fullName>
    </submittedName>
</protein>
<comment type="caution">
    <text evidence="1">The sequence shown here is derived from an EMBL/GenBank/DDBJ whole genome shotgun (WGS) entry which is preliminary data.</text>
</comment>
<dbReference type="Proteomes" id="UP000886939">
    <property type="component" value="Unassembled WGS sequence"/>
</dbReference>
<accession>A0AAV4YGJ2</accession>
<sequence length="70" mass="7761">MNNDNLARLDPIRPVFISCQLTQSPLYWNLLSQCLHASGYTLLAEAGDVSDVDMLRSWGIDGYATQENAS</sequence>
<reference evidence="1" key="1">
    <citation type="submission" date="2021-07" db="EMBL/GenBank/DDBJ databases">
        <title>Draft genome sequence of carbapenem-resistant Aeromonas spp. in Japan.</title>
        <authorList>
            <person name="Maehana S."/>
            <person name="Suzuki M."/>
            <person name="Kitasato H."/>
        </authorList>
    </citation>
    <scope>NUCLEOTIDE SEQUENCE</scope>
    <source>
        <strain evidence="1">KAM343</strain>
    </source>
</reference>
<gene>
    <name evidence="1" type="ORF">KAM343_01280</name>
</gene>
<evidence type="ECO:0000313" key="1">
    <source>
        <dbReference type="EMBL" id="GJA39332.1"/>
    </source>
</evidence>